<protein>
    <submittedName>
        <fullName evidence="2">Predicted protein</fullName>
    </submittedName>
</protein>
<dbReference type="VEuPathDB" id="FungiDB:LEMA_P019730.1"/>
<organism evidence="3">
    <name type="scientific">Leptosphaeria maculans (strain JN3 / isolate v23.1.3 / race Av1-4-5-6-7-8)</name>
    <name type="common">Blackleg fungus</name>
    <name type="synonym">Phoma lingam</name>
    <dbReference type="NCBI Taxonomy" id="985895"/>
    <lineage>
        <taxon>Eukaryota</taxon>
        <taxon>Fungi</taxon>
        <taxon>Dikarya</taxon>
        <taxon>Ascomycota</taxon>
        <taxon>Pezizomycotina</taxon>
        <taxon>Dothideomycetes</taxon>
        <taxon>Pleosporomycetidae</taxon>
        <taxon>Pleosporales</taxon>
        <taxon>Pleosporineae</taxon>
        <taxon>Leptosphaeriaceae</taxon>
        <taxon>Plenodomus</taxon>
        <taxon>Plenodomus lingam/Leptosphaeria maculans species complex</taxon>
    </lineage>
</organism>
<evidence type="ECO:0000313" key="3">
    <source>
        <dbReference type="Proteomes" id="UP000002668"/>
    </source>
</evidence>
<dbReference type="AlphaFoldDB" id="E5AB02"/>
<dbReference type="HOGENOM" id="CLU_2306643_0_0_1"/>
<dbReference type="InParanoid" id="E5AB02"/>
<reference evidence="3" key="1">
    <citation type="journal article" date="2011" name="Nat. Commun.">
        <title>Effector diversification within compartments of the Leptosphaeria maculans genome affected by Repeat-Induced Point mutations.</title>
        <authorList>
            <person name="Rouxel T."/>
            <person name="Grandaubert J."/>
            <person name="Hane J.K."/>
            <person name="Hoede C."/>
            <person name="van de Wouw A.P."/>
            <person name="Couloux A."/>
            <person name="Dominguez V."/>
            <person name="Anthouard V."/>
            <person name="Bally P."/>
            <person name="Bourras S."/>
            <person name="Cozijnsen A.J."/>
            <person name="Ciuffetti L.M."/>
            <person name="Degrave A."/>
            <person name="Dilmaghani A."/>
            <person name="Duret L."/>
            <person name="Fudal I."/>
            <person name="Goodwin S.B."/>
            <person name="Gout L."/>
            <person name="Glaser N."/>
            <person name="Linglin J."/>
            <person name="Kema G.H.J."/>
            <person name="Lapalu N."/>
            <person name="Lawrence C.B."/>
            <person name="May K."/>
            <person name="Meyer M."/>
            <person name="Ollivier B."/>
            <person name="Poulain J."/>
            <person name="Schoch C.L."/>
            <person name="Simon A."/>
            <person name="Spatafora J.W."/>
            <person name="Stachowiak A."/>
            <person name="Turgeon B.G."/>
            <person name="Tyler B.M."/>
            <person name="Vincent D."/>
            <person name="Weissenbach J."/>
            <person name="Amselem J."/>
            <person name="Quesneville H."/>
            <person name="Oliver R.P."/>
            <person name="Wincker P."/>
            <person name="Balesdent M.-H."/>
            <person name="Howlett B.J."/>
        </authorList>
    </citation>
    <scope>NUCLEOTIDE SEQUENCE [LARGE SCALE GENOMIC DNA]</scope>
    <source>
        <strain evidence="3">JN3 / isolate v23.1.3 / race Av1-4-5-6-7-8</strain>
    </source>
</reference>
<proteinExistence type="predicted"/>
<name>E5AB02_LEPMJ</name>
<sequence>MAPNFDKPRHKRTSNIQNMLEACESLKSETASARAAAVTSIRKLIRRTSNGMRNLLDKVNRHREARSETEASSQSLDSVDPAPAQITSLAKAFTNTLSFP</sequence>
<dbReference type="Proteomes" id="UP000002668">
    <property type="component" value="Genome"/>
</dbReference>
<evidence type="ECO:0000313" key="2">
    <source>
        <dbReference type="EMBL" id="CBY00843.1"/>
    </source>
</evidence>
<feature type="region of interest" description="Disordered" evidence="1">
    <location>
        <begin position="61"/>
        <end position="82"/>
    </location>
</feature>
<gene>
    <name evidence="2" type="ORF">LEMA_P019730.1</name>
</gene>
<accession>E5AB02</accession>
<keyword evidence="3" id="KW-1185">Reference proteome</keyword>
<evidence type="ECO:0000256" key="1">
    <source>
        <dbReference type="SAM" id="MobiDB-lite"/>
    </source>
</evidence>
<dbReference type="EMBL" id="FP929138">
    <property type="protein sequence ID" value="CBY00843.1"/>
    <property type="molecule type" value="Genomic_DNA"/>
</dbReference>